<keyword evidence="1" id="KW-0732">Signal</keyword>
<evidence type="ECO:0000256" key="1">
    <source>
        <dbReference type="SAM" id="SignalP"/>
    </source>
</evidence>
<accession>A0AA42I185</accession>
<feature type="signal peptide" evidence="1">
    <location>
        <begin position="1"/>
        <end position="22"/>
    </location>
</feature>
<organism evidence="2 3">
    <name type="scientific">Comamonas aquatica</name>
    <dbReference type="NCBI Taxonomy" id="225991"/>
    <lineage>
        <taxon>Bacteria</taxon>
        <taxon>Pseudomonadati</taxon>
        <taxon>Pseudomonadota</taxon>
        <taxon>Betaproteobacteria</taxon>
        <taxon>Burkholderiales</taxon>
        <taxon>Comamonadaceae</taxon>
        <taxon>Comamonas</taxon>
    </lineage>
</organism>
<dbReference type="Proteomes" id="UP001158297">
    <property type="component" value="Unassembled WGS sequence"/>
</dbReference>
<reference evidence="2" key="1">
    <citation type="submission" date="2022-09" db="EMBL/GenBank/DDBJ databases">
        <title>Intensive care unit water sources are persistently colonized with multi-drug resistant bacteria and are the site of extensive horizontal gene transfer of antibiotic resistance genes.</title>
        <authorList>
            <person name="Diorio-Toth L."/>
        </authorList>
    </citation>
    <scope>NUCLEOTIDE SEQUENCE</scope>
    <source>
        <strain evidence="2">GD04130</strain>
    </source>
</reference>
<proteinExistence type="predicted"/>
<comment type="caution">
    <text evidence="2">The sequence shown here is derived from an EMBL/GenBank/DDBJ whole genome shotgun (WGS) entry which is preliminary data.</text>
</comment>
<protein>
    <submittedName>
        <fullName evidence="2">Porin</fullName>
    </submittedName>
</protein>
<dbReference type="RefSeq" id="WP_274754489.1">
    <property type="nucleotide sequence ID" value="NZ_JAODZU010000017.1"/>
</dbReference>
<name>A0AA42I185_9BURK</name>
<feature type="chain" id="PRO_5041454042" evidence="1">
    <location>
        <begin position="23"/>
        <end position="44"/>
    </location>
</feature>
<evidence type="ECO:0000313" key="2">
    <source>
        <dbReference type="EMBL" id="MDH0364095.1"/>
    </source>
</evidence>
<gene>
    <name evidence="2" type="ORF">N7330_13690</name>
</gene>
<dbReference type="AlphaFoldDB" id="A0AA42I185"/>
<dbReference type="EMBL" id="JAODZU010000017">
    <property type="protein sequence ID" value="MDH0364095.1"/>
    <property type="molecule type" value="Genomic_DNA"/>
</dbReference>
<sequence>MKKKIMVTLPLLAVAATGSAFAQSSVTLFGNVDAAATVVDGHNT</sequence>
<evidence type="ECO:0000313" key="3">
    <source>
        <dbReference type="Proteomes" id="UP001158297"/>
    </source>
</evidence>